<dbReference type="RefSeq" id="WP_211546405.1">
    <property type="nucleotide sequence ID" value="NZ_JAGTUF010000002.1"/>
</dbReference>
<evidence type="ECO:0000256" key="1">
    <source>
        <dbReference type="ARBA" id="ARBA00038283"/>
    </source>
</evidence>
<dbReference type="InterPro" id="IPR036390">
    <property type="entry name" value="WH_DNA-bd_sf"/>
</dbReference>
<name>A0ABS5I901_9PROT</name>
<dbReference type="InterPro" id="IPR000525">
    <property type="entry name" value="Initiator_Rep_WH1"/>
</dbReference>
<dbReference type="InterPro" id="IPR036388">
    <property type="entry name" value="WH-like_DNA-bd_sf"/>
</dbReference>
<dbReference type="SUPFAM" id="SSF46785">
    <property type="entry name" value="Winged helix' DNA-binding domain"/>
    <property type="match status" value="2"/>
</dbReference>
<protein>
    <submittedName>
        <fullName evidence="3">Replication initiation protein</fullName>
    </submittedName>
</protein>
<dbReference type="Proteomes" id="UP000680714">
    <property type="component" value="Unassembled WGS sequence"/>
</dbReference>
<dbReference type="Pfam" id="PF01051">
    <property type="entry name" value="Rep3_N"/>
    <property type="match status" value="1"/>
</dbReference>
<gene>
    <name evidence="3" type="ORF">KEC16_04095</name>
</gene>
<evidence type="ECO:0000313" key="3">
    <source>
        <dbReference type="EMBL" id="MBR9970890.1"/>
    </source>
</evidence>
<evidence type="ECO:0000313" key="4">
    <source>
        <dbReference type="Proteomes" id="UP000680714"/>
    </source>
</evidence>
<proteinExistence type="inferred from homology"/>
<dbReference type="EMBL" id="JAGTUF010000002">
    <property type="protein sequence ID" value="MBR9970890.1"/>
    <property type="molecule type" value="Genomic_DNA"/>
</dbReference>
<reference evidence="3 4" key="1">
    <citation type="submission" date="2021-04" db="EMBL/GenBank/DDBJ databases">
        <title>Magnetospirillum sulfuroxidans sp. nov., a facultative chemolithoautotrophic sulfur-oxidizing alphaproteobacterium isolated from freshwater sediment and proposals for Paramagetospirillum gen. nov., and Magnetospirillaceae fam. nov.</title>
        <authorList>
            <person name="Koziaeva V."/>
            <person name="Geelhoed J.S."/>
            <person name="Sorokin D.Y."/>
            <person name="Grouzdev D.S."/>
        </authorList>
    </citation>
    <scope>NUCLEOTIDE SEQUENCE [LARGE SCALE GENOMIC DNA]</scope>
    <source>
        <strain evidence="3 4">J10</strain>
    </source>
</reference>
<keyword evidence="4" id="KW-1185">Reference proteome</keyword>
<comment type="similarity">
    <text evidence="1">Belongs to the initiator RepB protein family.</text>
</comment>
<feature type="domain" description="Initiator Rep protein WH1" evidence="2">
    <location>
        <begin position="33"/>
        <end position="178"/>
    </location>
</feature>
<dbReference type="Gene3D" id="1.10.10.10">
    <property type="entry name" value="Winged helix-like DNA-binding domain superfamily/Winged helix DNA-binding domain"/>
    <property type="match status" value="1"/>
</dbReference>
<sequence>MTRVLLSIEWLHYFYFPRMSNIIITKPKEKALVTRHNHLIEARYRLTLQEQRILLWLFSEIGPEDKDFKRYRVRIADLAELAGISAAGGRLYREIVEVTGRLRKREIDLEDIGRNVIVQATWIASAEYYLNEGMVEICLAPALMPYLLDLKRNFTTVALKYAIGMKSAHAIRIYELLKQYQGIGHRLVTIADLR</sequence>
<evidence type="ECO:0000259" key="2">
    <source>
        <dbReference type="Pfam" id="PF01051"/>
    </source>
</evidence>
<comment type="caution">
    <text evidence="3">The sequence shown here is derived from an EMBL/GenBank/DDBJ whole genome shotgun (WGS) entry which is preliminary data.</text>
</comment>
<organism evidence="3 4">
    <name type="scientific">Magnetospirillum sulfuroxidans</name>
    <dbReference type="NCBI Taxonomy" id="611300"/>
    <lineage>
        <taxon>Bacteria</taxon>
        <taxon>Pseudomonadati</taxon>
        <taxon>Pseudomonadota</taxon>
        <taxon>Alphaproteobacteria</taxon>
        <taxon>Rhodospirillales</taxon>
        <taxon>Rhodospirillaceae</taxon>
        <taxon>Magnetospirillum</taxon>
    </lineage>
</organism>
<accession>A0ABS5I901</accession>